<dbReference type="PRINTS" id="PR00176">
    <property type="entry name" value="NANEUSMPORT"/>
</dbReference>
<dbReference type="PANTHER" id="PTHR11616:SF240">
    <property type="entry name" value="BLOATED TUBULES, ISOFORM B-RELATED"/>
    <property type="match status" value="1"/>
</dbReference>
<feature type="transmembrane region" description="Helical" evidence="7">
    <location>
        <begin position="60"/>
        <end position="86"/>
    </location>
</feature>
<feature type="transmembrane region" description="Helical" evidence="7">
    <location>
        <begin position="284"/>
        <end position="310"/>
    </location>
</feature>
<evidence type="ECO:0000256" key="4">
    <source>
        <dbReference type="ARBA" id="ARBA00022989"/>
    </source>
</evidence>
<protein>
    <recommendedName>
        <fullName evidence="10">Amino acid transporter transmembrane domain-containing protein</fullName>
    </recommendedName>
</protein>
<comment type="subcellular location">
    <subcellularLocation>
        <location evidence="1">Membrane</location>
        <topology evidence="1">Multi-pass membrane protein</topology>
    </subcellularLocation>
</comment>
<feature type="transmembrane region" description="Helical" evidence="7">
    <location>
        <begin position="382"/>
        <end position="408"/>
    </location>
</feature>
<dbReference type="Proteomes" id="UP001358417">
    <property type="component" value="Unassembled WGS sequence"/>
</dbReference>
<keyword evidence="3 7" id="KW-0812">Transmembrane</keyword>
<feature type="transmembrane region" description="Helical" evidence="7">
    <location>
        <begin position="107"/>
        <end position="130"/>
    </location>
</feature>
<comment type="caution">
    <text evidence="8">The sequence shown here is derived from an EMBL/GenBank/DDBJ whole genome shotgun (WGS) entry which is preliminary data.</text>
</comment>
<evidence type="ECO:0000313" key="8">
    <source>
        <dbReference type="EMBL" id="KAK5049363.1"/>
    </source>
</evidence>
<feature type="transmembrane region" description="Helical" evidence="7">
    <location>
        <begin position="255"/>
        <end position="272"/>
    </location>
</feature>
<proteinExistence type="predicted"/>
<keyword evidence="4 7" id="KW-1133">Transmembrane helix</keyword>
<keyword evidence="9" id="KW-1185">Reference proteome</keyword>
<name>A0AAV9N4M9_9EURO</name>
<dbReference type="AlphaFoldDB" id="A0AAV9N4M9"/>
<dbReference type="GO" id="GO:0035725">
    <property type="term" value="P:sodium ion transmembrane transport"/>
    <property type="evidence" value="ECO:0007669"/>
    <property type="project" value="TreeGrafter"/>
</dbReference>
<feature type="transmembrane region" description="Helical" evidence="7">
    <location>
        <begin position="474"/>
        <end position="494"/>
    </location>
</feature>
<keyword evidence="2" id="KW-0813">Transport</keyword>
<evidence type="ECO:0000256" key="5">
    <source>
        <dbReference type="ARBA" id="ARBA00023136"/>
    </source>
</evidence>
<evidence type="ECO:0000256" key="3">
    <source>
        <dbReference type="ARBA" id="ARBA00022692"/>
    </source>
</evidence>
<dbReference type="GeneID" id="89972470"/>
<dbReference type="PANTHER" id="PTHR11616">
    <property type="entry name" value="SODIUM/CHLORIDE DEPENDENT TRANSPORTER"/>
    <property type="match status" value="1"/>
</dbReference>
<evidence type="ECO:0000313" key="9">
    <source>
        <dbReference type="Proteomes" id="UP001358417"/>
    </source>
</evidence>
<evidence type="ECO:0000256" key="2">
    <source>
        <dbReference type="ARBA" id="ARBA00022448"/>
    </source>
</evidence>
<sequence>MDRIRKVVNVVAPPPAKGADGRDQWPSRTAFILASLSGVIGMGNFLRYPSTVFNNHGLQWFIPYLMALCLLAIPALALELAAGNAYRGGTVTAFNKISRRMRGIGFALNYVGLVVSIYFIPIIAWGMVFFQKSFTSPLPWAGDTANYFMYEVVQAIDPDTSGTWIDYPGTALDGRLVGWNAFLFFLVWLCMFRGTGWTGRVVYFTMGMPLIVIIILIGRGASLPNAGRGIRMYFATWRSEVLSGTRIWQDAVGQVFYSTGVGFGFYTAYASYNHQFANAAQDAVLLACTNAFLEATLAFAAFGIVGFMGLQPDPDNPMGSYSLGFMTYPEAFVQMPGSNFWSALFFLTLAVVGVSSTFVMLDAVMTLIMDSAFARRWRWSRPWVATVLVTLVFLVSLPNCTHFGYYYLDGIDRWINNVGLVFVVWAECTCATTVYRFEDVVDQVGLRSFAIYNASFLGAELLSLIIGHTVSVPVGAAVGFGVFAIGAVLAVVVAKTPTVRPSARLFKKGRLTSIIYYLAFYSGNQLRHDLNTVIGSGSNWSLPFLWAPLLRYVSGPILAVILSLAYPSFEQLNNDPLHVMGFIIGHFLLLWCVAGFIMPHWLDIFIIEERRDDWKQPTAPCILRDTTEGEIAHSLETGSASDSLADKTQTPMGKTIRRDDVDAMGESIQRDSNSSLTVDGQGEKIGKQI</sequence>
<feature type="transmembrane region" description="Helical" evidence="7">
    <location>
        <begin position="201"/>
        <end position="222"/>
    </location>
</feature>
<feature type="transmembrane region" description="Helical" evidence="7">
    <location>
        <begin position="449"/>
        <end position="468"/>
    </location>
</feature>
<feature type="transmembrane region" description="Helical" evidence="7">
    <location>
        <begin position="340"/>
        <end position="361"/>
    </location>
</feature>
<feature type="transmembrane region" description="Helical" evidence="7">
    <location>
        <begin position="579"/>
        <end position="602"/>
    </location>
</feature>
<organism evidence="8 9">
    <name type="scientific">Exophiala bonariae</name>
    <dbReference type="NCBI Taxonomy" id="1690606"/>
    <lineage>
        <taxon>Eukaryota</taxon>
        <taxon>Fungi</taxon>
        <taxon>Dikarya</taxon>
        <taxon>Ascomycota</taxon>
        <taxon>Pezizomycotina</taxon>
        <taxon>Eurotiomycetes</taxon>
        <taxon>Chaetothyriomycetidae</taxon>
        <taxon>Chaetothyriales</taxon>
        <taxon>Herpotrichiellaceae</taxon>
        <taxon>Exophiala</taxon>
    </lineage>
</organism>
<dbReference type="Pfam" id="PF00209">
    <property type="entry name" value="SNF"/>
    <property type="match status" value="2"/>
</dbReference>
<dbReference type="InterPro" id="IPR000175">
    <property type="entry name" value="Na/ntran_symport"/>
</dbReference>
<evidence type="ECO:0000256" key="6">
    <source>
        <dbReference type="SAM" id="MobiDB-lite"/>
    </source>
</evidence>
<dbReference type="RefSeq" id="XP_064704408.1">
    <property type="nucleotide sequence ID" value="XM_064847869.1"/>
</dbReference>
<feature type="region of interest" description="Disordered" evidence="6">
    <location>
        <begin position="659"/>
        <end position="689"/>
    </location>
</feature>
<evidence type="ECO:0000256" key="1">
    <source>
        <dbReference type="ARBA" id="ARBA00004141"/>
    </source>
</evidence>
<dbReference type="SUPFAM" id="SSF161070">
    <property type="entry name" value="SNF-like"/>
    <property type="match status" value="1"/>
</dbReference>
<gene>
    <name evidence="8" type="ORF">LTR84_004292</name>
</gene>
<feature type="transmembrane region" description="Helical" evidence="7">
    <location>
        <begin position="30"/>
        <end position="48"/>
    </location>
</feature>
<evidence type="ECO:0008006" key="10">
    <source>
        <dbReference type="Google" id="ProtNLM"/>
    </source>
</evidence>
<reference evidence="8 9" key="1">
    <citation type="submission" date="2023-08" db="EMBL/GenBank/DDBJ databases">
        <title>Black Yeasts Isolated from many extreme environments.</title>
        <authorList>
            <person name="Coleine C."/>
            <person name="Stajich J.E."/>
            <person name="Selbmann L."/>
        </authorList>
    </citation>
    <scope>NUCLEOTIDE SEQUENCE [LARGE SCALE GENOMIC DNA]</scope>
    <source>
        <strain evidence="8 9">CCFEE 5792</strain>
    </source>
</reference>
<feature type="transmembrane region" description="Helical" evidence="7">
    <location>
        <begin position="549"/>
        <end position="567"/>
    </location>
</feature>
<dbReference type="EMBL" id="JAVRRD010000019">
    <property type="protein sequence ID" value="KAK5049363.1"/>
    <property type="molecule type" value="Genomic_DNA"/>
</dbReference>
<dbReference type="GO" id="GO:0005886">
    <property type="term" value="C:plasma membrane"/>
    <property type="evidence" value="ECO:0007669"/>
    <property type="project" value="TreeGrafter"/>
</dbReference>
<evidence type="ECO:0000256" key="7">
    <source>
        <dbReference type="SAM" id="Phobius"/>
    </source>
</evidence>
<dbReference type="CDD" id="cd11554">
    <property type="entry name" value="SLC6sbd_u2"/>
    <property type="match status" value="1"/>
</dbReference>
<accession>A0AAV9N4M9</accession>
<dbReference type="InterPro" id="IPR037272">
    <property type="entry name" value="SNS_sf"/>
</dbReference>
<dbReference type="PROSITE" id="PS50267">
    <property type="entry name" value="NA_NEUROTRAN_SYMP_3"/>
    <property type="match status" value="1"/>
</dbReference>
<feature type="transmembrane region" description="Helical" evidence="7">
    <location>
        <begin position="176"/>
        <end position="194"/>
    </location>
</feature>
<keyword evidence="5 7" id="KW-0472">Membrane</keyword>
<feature type="transmembrane region" description="Helical" evidence="7">
    <location>
        <begin position="414"/>
        <end position="437"/>
    </location>
</feature>